<sequence>MSGMPSPSITTSLGLCSGSWMKAGSTSPMAASTKLMETENKWRIHMENEINDLKYELASLSYLKEEVKALKTLVLENKLHPMLRLKDRQVLEYIFSDSKQSDLIVVFGDNYLQHSNFRYLGPEAWVESSVITMISLFLTEEEMRKSGGCSTIWYLPCRLLIYIPILSSSHYCLARVIISLKKVEVWDSLADEKSQVRQSNKFKEILRNIDLAMANQIKKRPLIFSFASLFIHRAQNVPRQLNFFDCGVFVALFMIHRCRFDKRSFEA</sequence>
<protein>
    <recommendedName>
        <fullName evidence="5">Ubiquitin-like protease family profile domain-containing protein</fullName>
    </recommendedName>
</protein>
<dbReference type="GO" id="GO:0016929">
    <property type="term" value="F:deSUMOylase activity"/>
    <property type="evidence" value="ECO:0007669"/>
    <property type="project" value="TreeGrafter"/>
</dbReference>
<comment type="caution">
    <text evidence="6">The sequence shown here is derived from an EMBL/GenBank/DDBJ whole genome shotgun (WGS) entry which is preliminary data.</text>
</comment>
<accession>A0A7J6FMU1</accession>
<evidence type="ECO:0000256" key="2">
    <source>
        <dbReference type="ARBA" id="ARBA00022670"/>
    </source>
</evidence>
<comment type="similarity">
    <text evidence="1">Belongs to the peptidase C48 family.</text>
</comment>
<evidence type="ECO:0000313" key="6">
    <source>
        <dbReference type="EMBL" id="KAF4372041.1"/>
    </source>
</evidence>
<keyword evidence="2" id="KW-0645">Protease</keyword>
<dbReference type="Gene3D" id="3.40.395.10">
    <property type="entry name" value="Adenoviral Proteinase, Chain A"/>
    <property type="match status" value="1"/>
</dbReference>
<evidence type="ECO:0000259" key="5">
    <source>
        <dbReference type="PROSITE" id="PS50600"/>
    </source>
</evidence>
<keyword evidence="7" id="KW-1185">Reference proteome</keyword>
<dbReference type="PROSITE" id="PS50600">
    <property type="entry name" value="ULP_PROTEASE"/>
    <property type="match status" value="1"/>
</dbReference>
<name>A0A7J6FMU1_CANSA</name>
<proteinExistence type="inferred from homology"/>
<dbReference type="GO" id="GO:0016926">
    <property type="term" value="P:protein desumoylation"/>
    <property type="evidence" value="ECO:0007669"/>
    <property type="project" value="TreeGrafter"/>
</dbReference>
<dbReference type="PANTHER" id="PTHR12606">
    <property type="entry name" value="SENTRIN/SUMO-SPECIFIC PROTEASE"/>
    <property type="match status" value="1"/>
</dbReference>
<dbReference type="Pfam" id="PF02902">
    <property type="entry name" value="Peptidase_C48"/>
    <property type="match status" value="1"/>
</dbReference>
<reference evidence="6 7" key="1">
    <citation type="journal article" date="2020" name="bioRxiv">
        <title>Sequence and annotation of 42 cannabis genomes reveals extensive copy number variation in cannabinoid synthesis and pathogen resistance genes.</title>
        <authorList>
            <person name="Mckernan K.J."/>
            <person name="Helbert Y."/>
            <person name="Kane L.T."/>
            <person name="Ebling H."/>
            <person name="Zhang L."/>
            <person name="Liu B."/>
            <person name="Eaton Z."/>
            <person name="Mclaughlin S."/>
            <person name="Kingan S."/>
            <person name="Baybayan P."/>
            <person name="Concepcion G."/>
            <person name="Jordan M."/>
            <person name="Riva A."/>
            <person name="Barbazuk W."/>
            <person name="Harkins T."/>
        </authorList>
    </citation>
    <scope>NUCLEOTIDE SEQUENCE [LARGE SCALE GENOMIC DNA]</scope>
    <source>
        <strain evidence="7">cv. Jamaican Lion 4</strain>
        <tissue evidence="6">Leaf</tissue>
    </source>
</reference>
<keyword evidence="3" id="KW-0378">Hydrolase</keyword>
<evidence type="ECO:0000256" key="1">
    <source>
        <dbReference type="ARBA" id="ARBA00005234"/>
    </source>
</evidence>
<dbReference type="GO" id="GO:0006508">
    <property type="term" value="P:proteolysis"/>
    <property type="evidence" value="ECO:0007669"/>
    <property type="project" value="UniProtKB-KW"/>
</dbReference>
<gene>
    <name evidence="6" type="ORF">G4B88_001541</name>
</gene>
<evidence type="ECO:0000256" key="3">
    <source>
        <dbReference type="ARBA" id="ARBA00022801"/>
    </source>
</evidence>
<dbReference type="SUPFAM" id="SSF54001">
    <property type="entry name" value="Cysteine proteinases"/>
    <property type="match status" value="1"/>
</dbReference>
<feature type="domain" description="Ubiquitin-like protease family profile" evidence="5">
    <location>
        <begin position="46"/>
        <end position="257"/>
    </location>
</feature>
<dbReference type="Proteomes" id="UP000583929">
    <property type="component" value="Unassembled WGS sequence"/>
</dbReference>
<dbReference type="GO" id="GO:0005634">
    <property type="term" value="C:nucleus"/>
    <property type="evidence" value="ECO:0007669"/>
    <property type="project" value="TreeGrafter"/>
</dbReference>
<dbReference type="AlphaFoldDB" id="A0A7J6FMU1"/>
<dbReference type="EMBL" id="JAATIQ010000191">
    <property type="protein sequence ID" value="KAF4372041.1"/>
    <property type="molecule type" value="Genomic_DNA"/>
</dbReference>
<keyword evidence="4" id="KW-0788">Thiol protease</keyword>
<dbReference type="InterPro" id="IPR038765">
    <property type="entry name" value="Papain-like_cys_pep_sf"/>
</dbReference>
<evidence type="ECO:0000313" key="7">
    <source>
        <dbReference type="Proteomes" id="UP000583929"/>
    </source>
</evidence>
<dbReference type="InterPro" id="IPR003653">
    <property type="entry name" value="Peptidase_C48_C"/>
</dbReference>
<dbReference type="PANTHER" id="PTHR12606:SF141">
    <property type="entry name" value="GH15225P-RELATED"/>
    <property type="match status" value="1"/>
</dbReference>
<evidence type="ECO:0000256" key="4">
    <source>
        <dbReference type="ARBA" id="ARBA00022807"/>
    </source>
</evidence>
<organism evidence="6 7">
    <name type="scientific">Cannabis sativa</name>
    <name type="common">Hemp</name>
    <name type="synonym">Marijuana</name>
    <dbReference type="NCBI Taxonomy" id="3483"/>
    <lineage>
        <taxon>Eukaryota</taxon>
        <taxon>Viridiplantae</taxon>
        <taxon>Streptophyta</taxon>
        <taxon>Embryophyta</taxon>
        <taxon>Tracheophyta</taxon>
        <taxon>Spermatophyta</taxon>
        <taxon>Magnoliopsida</taxon>
        <taxon>eudicotyledons</taxon>
        <taxon>Gunneridae</taxon>
        <taxon>Pentapetalae</taxon>
        <taxon>rosids</taxon>
        <taxon>fabids</taxon>
        <taxon>Rosales</taxon>
        <taxon>Cannabaceae</taxon>
        <taxon>Cannabis</taxon>
    </lineage>
</organism>